<evidence type="ECO:0000313" key="2">
    <source>
        <dbReference type="Proteomes" id="UP000177281"/>
    </source>
</evidence>
<dbReference type="Proteomes" id="UP000177281">
    <property type="component" value="Unassembled WGS sequence"/>
</dbReference>
<gene>
    <name evidence="1" type="ORF">A3B10_00860</name>
</gene>
<dbReference type="EMBL" id="MFFB01000014">
    <property type="protein sequence ID" value="OGE94525.1"/>
    <property type="molecule type" value="Genomic_DNA"/>
</dbReference>
<sequence length="103" mass="12548">MFYLREIHRYVLPFQKKRVKGYILKKNESVLNFKKNFLWGNNTWISAPFLWIWENIEKRLNLFSNTFETTKKSFGHEIHSAWYGISIVSIHREKMRSIPRALE</sequence>
<comment type="caution">
    <text evidence="1">The sequence shown here is derived from an EMBL/GenBank/DDBJ whole genome shotgun (WGS) entry which is preliminary data.</text>
</comment>
<name>A0A1F5PX87_9BACT</name>
<dbReference type="STRING" id="1817841.A3B10_00860"/>
<organism evidence="1 2">
    <name type="scientific">Candidatus Doudnabacteria bacterium RIFCSPLOWO2_01_FULL_44_21</name>
    <dbReference type="NCBI Taxonomy" id="1817841"/>
    <lineage>
        <taxon>Bacteria</taxon>
        <taxon>Candidatus Doudnaibacteriota</taxon>
    </lineage>
</organism>
<dbReference type="AlphaFoldDB" id="A0A1F5PX87"/>
<protein>
    <submittedName>
        <fullName evidence="1">Uncharacterized protein</fullName>
    </submittedName>
</protein>
<proteinExistence type="predicted"/>
<reference evidence="1 2" key="1">
    <citation type="journal article" date="2016" name="Nat. Commun.">
        <title>Thousands of microbial genomes shed light on interconnected biogeochemical processes in an aquifer system.</title>
        <authorList>
            <person name="Anantharaman K."/>
            <person name="Brown C.T."/>
            <person name="Hug L.A."/>
            <person name="Sharon I."/>
            <person name="Castelle C.J."/>
            <person name="Probst A.J."/>
            <person name="Thomas B.C."/>
            <person name="Singh A."/>
            <person name="Wilkins M.J."/>
            <person name="Karaoz U."/>
            <person name="Brodie E.L."/>
            <person name="Williams K.H."/>
            <person name="Hubbard S.S."/>
            <person name="Banfield J.F."/>
        </authorList>
    </citation>
    <scope>NUCLEOTIDE SEQUENCE [LARGE SCALE GENOMIC DNA]</scope>
</reference>
<evidence type="ECO:0000313" key="1">
    <source>
        <dbReference type="EMBL" id="OGE94525.1"/>
    </source>
</evidence>
<accession>A0A1F5PX87</accession>